<keyword evidence="11" id="KW-1185">Reference proteome</keyword>
<dbReference type="PROSITE" id="PS00374">
    <property type="entry name" value="MGMT"/>
    <property type="match status" value="1"/>
</dbReference>
<dbReference type="GO" id="GO:0032259">
    <property type="term" value="P:methylation"/>
    <property type="evidence" value="ECO:0007669"/>
    <property type="project" value="UniProtKB-KW"/>
</dbReference>
<name>A0A511MR85_9NOCA</name>
<dbReference type="SUPFAM" id="SSF46767">
    <property type="entry name" value="Methylated DNA-protein cysteine methyltransferase, C-terminal domain"/>
    <property type="match status" value="1"/>
</dbReference>
<dbReference type="InterPro" id="IPR036388">
    <property type="entry name" value="WH-like_DNA-bd_sf"/>
</dbReference>
<evidence type="ECO:0000256" key="2">
    <source>
        <dbReference type="ARBA" id="ARBA00008711"/>
    </source>
</evidence>
<comment type="catalytic activity">
    <reaction evidence="8">
        <text>a 6-O-methyl-2'-deoxyguanosine in DNA + L-cysteinyl-[protein] = S-methyl-L-cysteinyl-[protein] + a 2'-deoxyguanosine in DNA</text>
        <dbReference type="Rhea" id="RHEA:24000"/>
        <dbReference type="Rhea" id="RHEA-COMP:10131"/>
        <dbReference type="Rhea" id="RHEA-COMP:10132"/>
        <dbReference type="Rhea" id="RHEA-COMP:11367"/>
        <dbReference type="Rhea" id="RHEA-COMP:11368"/>
        <dbReference type="ChEBI" id="CHEBI:29950"/>
        <dbReference type="ChEBI" id="CHEBI:82612"/>
        <dbReference type="ChEBI" id="CHEBI:85445"/>
        <dbReference type="ChEBI" id="CHEBI:85448"/>
        <dbReference type="EC" id="2.1.1.63"/>
    </reaction>
</comment>
<dbReference type="CDD" id="cd06445">
    <property type="entry name" value="ATase"/>
    <property type="match status" value="1"/>
</dbReference>
<dbReference type="FunFam" id="1.10.10.10:FF:000214">
    <property type="entry name" value="Methylated-DNA--protein-cysteine methyltransferase"/>
    <property type="match status" value="1"/>
</dbReference>
<evidence type="ECO:0000256" key="5">
    <source>
        <dbReference type="ARBA" id="ARBA00022679"/>
    </source>
</evidence>
<evidence type="ECO:0000256" key="3">
    <source>
        <dbReference type="ARBA" id="ARBA00011918"/>
    </source>
</evidence>
<dbReference type="GO" id="GO:0003908">
    <property type="term" value="F:methylated-DNA-[protein]-cysteine S-methyltransferase activity"/>
    <property type="evidence" value="ECO:0007669"/>
    <property type="project" value="UniProtKB-EC"/>
</dbReference>
<evidence type="ECO:0000259" key="9">
    <source>
        <dbReference type="Pfam" id="PF01035"/>
    </source>
</evidence>
<dbReference type="EMBL" id="BJXA01000085">
    <property type="protein sequence ID" value="GEM43070.1"/>
    <property type="molecule type" value="Genomic_DNA"/>
</dbReference>
<dbReference type="RefSeq" id="WP_147141124.1">
    <property type="nucleotide sequence ID" value="NZ_BJXA01000085.1"/>
</dbReference>
<evidence type="ECO:0000256" key="6">
    <source>
        <dbReference type="ARBA" id="ARBA00022763"/>
    </source>
</evidence>
<evidence type="ECO:0000313" key="10">
    <source>
        <dbReference type="EMBL" id="GEM43070.1"/>
    </source>
</evidence>
<dbReference type="Gene3D" id="3.30.160.70">
    <property type="entry name" value="Methylated DNA-protein cysteine methyltransferase domain"/>
    <property type="match status" value="1"/>
</dbReference>
<accession>A0A511MR85</accession>
<evidence type="ECO:0000256" key="4">
    <source>
        <dbReference type="ARBA" id="ARBA00022603"/>
    </source>
</evidence>
<dbReference type="AlphaFoldDB" id="A0A511MR85"/>
<dbReference type="GO" id="GO:0006281">
    <property type="term" value="P:DNA repair"/>
    <property type="evidence" value="ECO:0007669"/>
    <property type="project" value="UniProtKB-KW"/>
</dbReference>
<dbReference type="Gene3D" id="1.10.10.10">
    <property type="entry name" value="Winged helix-like DNA-binding domain superfamily/Winged helix DNA-binding domain"/>
    <property type="match status" value="1"/>
</dbReference>
<feature type="domain" description="Methylated-DNA-[protein]-cysteine S-methyltransferase DNA binding" evidence="9">
    <location>
        <begin position="80"/>
        <end position="161"/>
    </location>
</feature>
<keyword evidence="7" id="KW-0234">DNA repair</keyword>
<comment type="similarity">
    <text evidence="2">Belongs to the MGMT family.</text>
</comment>
<evidence type="ECO:0000256" key="7">
    <source>
        <dbReference type="ARBA" id="ARBA00023204"/>
    </source>
</evidence>
<dbReference type="EC" id="2.1.1.63" evidence="3"/>
<proteinExistence type="inferred from homology"/>
<keyword evidence="6" id="KW-0227">DNA damage</keyword>
<dbReference type="Pfam" id="PF01035">
    <property type="entry name" value="DNA_binding_1"/>
    <property type="match status" value="1"/>
</dbReference>
<dbReference type="InterPro" id="IPR036217">
    <property type="entry name" value="MethylDNA_cys_MeTrfase_DNAb"/>
</dbReference>
<dbReference type="PANTHER" id="PTHR10815">
    <property type="entry name" value="METHYLATED-DNA--PROTEIN-CYSTEINE METHYLTRANSFERASE"/>
    <property type="match status" value="1"/>
</dbReference>
<keyword evidence="5 10" id="KW-0808">Transferase</keyword>
<keyword evidence="4 10" id="KW-0489">Methyltransferase</keyword>
<comment type="catalytic activity">
    <reaction evidence="1">
        <text>a 4-O-methyl-thymidine in DNA + L-cysteinyl-[protein] = a thymidine in DNA + S-methyl-L-cysteinyl-[protein]</text>
        <dbReference type="Rhea" id="RHEA:53428"/>
        <dbReference type="Rhea" id="RHEA-COMP:10131"/>
        <dbReference type="Rhea" id="RHEA-COMP:10132"/>
        <dbReference type="Rhea" id="RHEA-COMP:13555"/>
        <dbReference type="Rhea" id="RHEA-COMP:13556"/>
        <dbReference type="ChEBI" id="CHEBI:29950"/>
        <dbReference type="ChEBI" id="CHEBI:82612"/>
        <dbReference type="ChEBI" id="CHEBI:137386"/>
        <dbReference type="ChEBI" id="CHEBI:137387"/>
        <dbReference type="EC" id="2.1.1.63"/>
    </reaction>
</comment>
<organism evidence="10 11">
    <name type="scientific">Nocardia ninae NBRC 108245</name>
    <dbReference type="NCBI Taxonomy" id="1210091"/>
    <lineage>
        <taxon>Bacteria</taxon>
        <taxon>Bacillati</taxon>
        <taxon>Actinomycetota</taxon>
        <taxon>Actinomycetes</taxon>
        <taxon>Mycobacteriales</taxon>
        <taxon>Nocardiaceae</taxon>
        <taxon>Nocardia</taxon>
    </lineage>
</organism>
<dbReference type="InterPro" id="IPR014048">
    <property type="entry name" value="MethylDNA_cys_MeTrfase_DNA-bd"/>
</dbReference>
<evidence type="ECO:0000256" key="8">
    <source>
        <dbReference type="ARBA" id="ARBA00049348"/>
    </source>
</evidence>
<dbReference type="OrthoDB" id="9802228at2"/>
<gene>
    <name evidence="10" type="primary">ogt</name>
    <name evidence="10" type="ORF">NN4_75890</name>
</gene>
<evidence type="ECO:0000256" key="1">
    <source>
        <dbReference type="ARBA" id="ARBA00001286"/>
    </source>
</evidence>
<dbReference type="SUPFAM" id="SSF53155">
    <property type="entry name" value="Methylated DNA-protein cysteine methyltransferase domain"/>
    <property type="match status" value="1"/>
</dbReference>
<reference evidence="10 11" key="1">
    <citation type="submission" date="2019-07" db="EMBL/GenBank/DDBJ databases">
        <title>Whole genome shotgun sequence of Nocardia ninae NBRC 108245.</title>
        <authorList>
            <person name="Hosoyama A."/>
            <person name="Uohara A."/>
            <person name="Ohji S."/>
            <person name="Ichikawa N."/>
        </authorList>
    </citation>
    <scope>NUCLEOTIDE SEQUENCE [LARGE SCALE GENOMIC DNA]</scope>
    <source>
        <strain evidence="10 11">NBRC 108245</strain>
    </source>
</reference>
<dbReference type="NCBIfam" id="TIGR00589">
    <property type="entry name" value="ogt"/>
    <property type="match status" value="1"/>
</dbReference>
<dbReference type="InterPro" id="IPR036631">
    <property type="entry name" value="MGMT_N_sf"/>
</dbReference>
<protein>
    <recommendedName>
        <fullName evidence="3">methylated-DNA--[protein]-cysteine S-methyltransferase</fullName>
        <ecNumber evidence="3">2.1.1.63</ecNumber>
    </recommendedName>
</protein>
<dbReference type="Proteomes" id="UP000321424">
    <property type="component" value="Unassembled WGS sequence"/>
</dbReference>
<dbReference type="PANTHER" id="PTHR10815:SF5">
    <property type="entry name" value="METHYLATED-DNA--PROTEIN-CYSTEINE METHYLTRANSFERASE"/>
    <property type="match status" value="1"/>
</dbReference>
<comment type="caution">
    <text evidence="10">The sequence shown here is derived from an EMBL/GenBank/DDBJ whole genome shotgun (WGS) entry which is preliminary data.</text>
</comment>
<evidence type="ECO:0000313" key="11">
    <source>
        <dbReference type="Proteomes" id="UP000321424"/>
    </source>
</evidence>
<dbReference type="InterPro" id="IPR001497">
    <property type="entry name" value="MethylDNA_cys_MeTrfase_AS"/>
</dbReference>
<sequence>MQISAARTVHATPLGNVRIEASSVGVSRVVFTDDAPATPTAENSCALEYVVTAVAQLDGYLAGTRREFTVRTDRSALSAFDRQVLETLESTTRYGDTTTYGALARALGRGPADARKVGGALARNPLLMLIPCHRVLGADGALTGYAGGLPVKRALLDLEAVDLLLPVLLA</sequence>